<dbReference type="InterPro" id="IPR003593">
    <property type="entry name" value="AAA+_ATPase"/>
</dbReference>
<evidence type="ECO:0000313" key="13">
    <source>
        <dbReference type="Proteomes" id="UP001642483"/>
    </source>
</evidence>
<dbReference type="Gene3D" id="3.40.50.300">
    <property type="entry name" value="P-loop containing nucleotide triphosphate hydrolases"/>
    <property type="match status" value="1"/>
</dbReference>
<evidence type="ECO:0000256" key="9">
    <source>
        <dbReference type="SAM" id="MobiDB-lite"/>
    </source>
</evidence>
<feature type="region of interest" description="Disordered" evidence="9">
    <location>
        <begin position="39"/>
        <end position="67"/>
    </location>
</feature>
<evidence type="ECO:0000313" key="12">
    <source>
        <dbReference type="EMBL" id="CAK8695531.1"/>
    </source>
</evidence>
<feature type="transmembrane region" description="Helical" evidence="10">
    <location>
        <begin position="562"/>
        <end position="584"/>
    </location>
</feature>
<feature type="domain" description="ABC transporter" evidence="11">
    <location>
        <begin position="74"/>
        <end position="321"/>
    </location>
</feature>
<dbReference type="EMBL" id="CAWYQH010000152">
    <property type="protein sequence ID" value="CAK8695531.1"/>
    <property type="molecule type" value="Genomic_DNA"/>
</dbReference>
<keyword evidence="7 10" id="KW-1133">Transmembrane helix</keyword>
<gene>
    <name evidence="12" type="ORF">CVLEPA_LOCUS28798</name>
</gene>
<feature type="transmembrane region" description="Helical" evidence="10">
    <location>
        <begin position="591"/>
        <end position="609"/>
    </location>
</feature>
<dbReference type="SUPFAM" id="SSF52540">
    <property type="entry name" value="P-loop containing nucleoside triphosphate hydrolases"/>
    <property type="match status" value="1"/>
</dbReference>
<sequence length="691" mass="76637">MSSKNLAYVNDADETKLTPIESTKQNGFNNIQISTNFSKHSGNSSSGSSFSSFSSATPSGDGSPKRIRLTWNDVSVKAMPKKGLLGRAGADGKQILHGVSGYAEPGSLLAIMGSSGAGKSTLLNMLTWRNRRNLQVDGEILCNGVALGPNITGVSAYVQQDDLFMGELTVKEHLTFTARLRMDSFTTDEERSKRVHDVIKQMGLKKCEGTQIGTPGRTKTISGGEMKRLSFAAELLTNPSILFCDEPTSGLDSYLAKVIVECMRTVSKQGCTVLCTIHQPRSEVFELFYRLLLLALGQVVFHGDAKDAITHYANIGYPCPANYNPADHYIMAISVIPGDEEASKQTIAKFAENYSASSYNMEVKKRISLLEENHEDRNAMMVEIREMKKKPRYRVGFFEQSHACVVRAFKTTYRNPTLTRVKVIQTLFAAIIVGLVYLRPNFYKPYLSSDVMTVCGSLFLVITNTTFTSAIGVLNAFPAEIPIFRREHFNGMYSTAVYFISKNLADLPTYLVLPFVYSIVVYFMFGLFPTAAKFFIFYGFVALLANTCVSYGYMIACLSPSIGVAIALGPALLMPLLLLGGFYISASQIPVYLIWLKYLSWFFYTNELLNINQWEYVGYLGCPAYNATYNSTLIDTSPGPCLYENGQAVLSSLGFHQSNFGRDIGLMFALLFGFRSVALAFLYYRVRESTR</sequence>
<comment type="caution">
    <text evidence="12">The sequence shown here is derived from an EMBL/GenBank/DDBJ whole genome shotgun (WGS) entry which is preliminary data.</text>
</comment>
<proteinExistence type="inferred from homology"/>
<reference evidence="12 13" key="1">
    <citation type="submission" date="2024-02" db="EMBL/GenBank/DDBJ databases">
        <authorList>
            <person name="Daric V."/>
            <person name="Darras S."/>
        </authorList>
    </citation>
    <scope>NUCLEOTIDE SEQUENCE [LARGE SCALE GENOMIC DNA]</scope>
</reference>
<evidence type="ECO:0000256" key="3">
    <source>
        <dbReference type="ARBA" id="ARBA00022448"/>
    </source>
</evidence>
<dbReference type="InterPro" id="IPR043926">
    <property type="entry name" value="ABCG_dom"/>
</dbReference>
<evidence type="ECO:0000256" key="7">
    <source>
        <dbReference type="ARBA" id="ARBA00022989"/>
    </source>
</evidence>
<accession>A0ABP0GUW5</accession>
<dbReference type="PANTHER" id="PTHR48041:SF139">
    <property type="entry name" value="PROTEIN SCARLET"/>
    <property type="match status" value="1"/>
</dbReference>
<dbReference type="SMART" id="SM00382">
    <property type="entry name" value="AAA"/>
    <property type="match status" value="1"/>
</dbReference>
<feature type="transmembrane region" description="Helical" evidence="10">
    <location>
        <begin position="507"/>
        <end position="528"/>
    </location>
</feature>
<evidence type="ECO:0000256" key="1">
    <source>
        <dbReference type="ARBA" id="ARBA00004141"/>
    </source>
</evidence>
<keyword evidence="5" id="KW-0547">Nucleotide-binding</keyword>
<feature type="transmembrane region" description="Helical" evidence="10">
    <location>
        <begin position="423"/>
        <end position="439"/>
    </location>
</feature>
<keyword evidence="8 10" id="KW-0472">Membrane</keyword>
<feature type="transmembrane region" description="Helical" evidence="10">
    <location>
        <begin position="664"/>
        <end position="684"/>
    </location>
</feature>
<dbReference type="InterPro" id="IPR017871">
    <property type="entry name" value="ABC_transporter-like_CS"/>
</dbReference>
<keyword evidence="3" id="KW-0813">Transport</keyword>
<organism evidence="12 13">
    <name type="scientific">Clavelina lepadiformis</name>
    <name type="common">Light-bulb sea squirt</name>
    <name type="synonym">Ascidia lepadiformis</name>
    <dbReference type="NCBI Taxonomy" id="159417"/>
    <lineage>
        <taxon>Eukaryota</taxon>
        <taxon>Metazoa</taxon>
        <taxon>Chordata</taxon>
        <taxon>Tunicata</taxon>
        <taxon>Ascidiacea</taxon>
        <taxon>Aplousobranchia</taxon>
        <taxon>Clavelinidae</taxon>
        <taxon>Clavelina</taxon>
    </lineage>
</organism>
<evidence type="ECO:0000256" key="4">
    <source>
        <dbReference type="ARBA" id="ARBA00022692"/>
    </source>
</evidence>
<evidence type="ECO:0000256" key="2">
    <source>
        <dbReference type="ARBA" id="ARBA00005814"/>
    </source>
</evidence>
<dbReference type="Pfam" id="PF01061">
    <property type="entry name" value="ABC2_membrane"/>
    <property type="match status" value="1"/>
</dbReference>
<keyword evidence="13" id="KW-1185">Reference proteome</keyword>
<evidence type="ECO:0000256" key="8">
    <source>
        <dbReference type="ARBA" id="ARBA00023136"/>
    </source>
</evidence>
<dbReference type="InterPro" id="IPR003439">
    <property type="entry name" value="ABC_transporter-like_ATP-bd"/>
</dbReference>
<evidence type="ECO:0000259" key="11">
    <source>
        <dbReference type="PROSITE" id="PS50893"/>
    </source>
</evidence>
<dbReference type="PROSITE" id="PS00211">
    <property type="entry name" value="ABC_TRANSPORTER_1"/>
    <property type="match status" value="1"/>
</dbReference>
<comment type="similarity">
    <text evidence="2">Belongs to the ABC transporter superfamily. ABCG family. Eye pigment precursor importer (TC 3.A.1.204) subfamily.</text>
</comment>
<dbReference type="Pfam" id="PF00005">
    <property type="entry name" value="ABC_tran"/>
    <property type="match status" value="1"/>
</dbReference>
<evidence type="ECO:0000256" key="10">
    <source>
        <dbReference type="SAM" id="Phobius"/>
    </source>
</evidence>
<keyword evidence="4 10" id="KW-0812">Transmembrane</keyword>
<keyword evidence="6" id="KW-0067">ATP-binding</keyword>
<dbReference type="InterPro" id="IPR050352">
    <property type="entry name" value="ABCG_transporters"/>
</dbReference>
<dbReference type="PROSITE" id="PS50893">
    <property type="entry name" value="ABC_TRANSPORTER_2"/>
    <property type="match status" value="1"/>
</dbReference>
<evidence type="ECO:0000256" key="5">
    <source>
        <dbReference type="ARBA" id="ARBA00022741"/>
    </source>
</evidence>
<dbReference type="PANTHER" id="PTHR48041">
    <property type="entry name" value="ABC TRANSPORTER G FAMILY MEMBER 28"/>
    <property type="match status" value="1"/>
</dbReference>
<dbReference type="InterPro" id="IPR027417">
    <property type="entry name" value="P-loop_NTPase"/>
</dbReference>
<evidence type="ECO:0000256" key="6">
    <source>
        <dbReference type="ARBA" id="ARBA00022840"/>
    </source>
</evidence>
<dbReference type="Pfam" id="PF19055">
    <property type="entry name" value="ABC2_membrane_7"/>
    <property type="match status" value="1"/>
</dbReference>
<feature type="transmembrane region" description="Helical" evidence="10">
    <location>
        <begin position="451"/>
        <end position="477"/>
    </location>
</feature>
<dbReference type="InterPro" id="IPR013525">
    <property type="entry name" value="ABC2_TM"/>
</dbReference>
<feature type="transmembrane region" description="Helical" evidence="10">
    <location>
        <begin position="535"/>
        <end position="556"/>
    </location>
</feature>
<comment type="subcellular location">
    <subcellularLocation>
        <location evidence="1">Membrane</location>
        <topology evidence="1">Multi-pass membrane protein</topology>
    </subcellularLocation>
</comment>
<feature type="compositionally biased region" description="Low complexity" evidence="9">
    <location>
        <begin position="39"/>
        <end position="62"/>
    </location>
</feature>
<dbReference type="Proteomes" id="UP001642483">
    <property type="component" value="Unassembled WGS sequence"/>
</dbReference>
<name>A0ABP0GUW5_CLALP</name>
<protein>
    <recommendedName>
        <fullName evidence="11">ABC transporter domain-containing protein</fullName>
    </recommendedName>
</protein>